<dbReference type="Gene3D" id="3.10.580.10">
    <property type="entry name" value="CBS-domain"/>
    <property type="match status" value="1"/>
</dbReference>
<dbReference type="PROSITE" id="PS51371">
    <property type="entry name" value="CBS"/>
    <property type="match status" value="1"/>
</dbReference>
<name>A0A1M5YSH7_9FIRM</name>
<keyword evidence="5" id="KW-1185">Reference proteome</keyword>
<feature type="domain" description="CBS" evidence="3">
    <location>
        <begin position="7"/>
        <end position="67"/>
    </location>
</feature>
<dbReference type="InterPro" id="IPR000644">
    <property type="entry name" value="CBS_dom"/>
</dbReference>
<dbReference type="AlphaFoldDB" id="A0A1M5YSH7"/>
<accession>A0A1M5YSH7</accession>
<dbReference type="RefSeq" id="WP_073030222.1">
    <property type="nucleotide sequence ID" value="NZ_FQXJ01000008.1"/>
</dbReference>
<dbReference type="OrthoDB" id="384703at2"/>
<dbReference type="InterPro" id="IPR046342">
    <property type="entry name" value="CBS_dom_sf"/>
</dbReference>
<proteinExistence type="predicted"/>
<protein>
    <submittedName>
        <fullName evidence="4">CBS domain-containing protein</fullName>
    </submittedName>
</protein>
<evidence type="ECO:0000256" key="1">
    <source>
        <dbReference type="ARBA" id="ARBA00023122"/>
    </source>
</evidence>
<dbReference type="Proteomes" id="UP000183954">
    <property type="component" value="Unassembled WGS sequence"/>
</dbReference>
<reference evidence="5" key="1">
    <citation type="submission" date="2016-11" db="EMBL/GenBank/DDBJ databases">
        <authorList>
            <person name="Varghese N."/>
            <person name="Submissions S."/>
        </authorList>
    </citation>
    <scope>NUCLEOTIDE SEQUENCE [LARGE SCALE GENOMIC DNA]</scope>
    <source>
        <strain evidence="5">DSM 15449</strain>
    </source>
</reference>
<evidence type="ECO:0000256" key="2">
    <source>
        <dbReference type="PROSITE-ProRule" id="PRU00703"/>
    </source>
</evidence>
<organism evidence="4 5">
    <name type="scientific">Desulfosporosinus lacus DSM 15449</name>
    <dbReference type="NCBI Taxonomy" id="1121420"/>
    <lineage>
        <taxon>Bacteria</taxon>
        <taxon>Bacillati</taxon>
        <taxon>Bacillota</taxon>
        <taxon>Clostridia</taxon>
        <taxon>Eubacteriales</taxon>
        <taxon>Desulfitobacteriaceae</taxon>
        <taxon>Desulfosporosinus</taxon>
    </lineage>
</organism>
<sequence>MNVAFFLIPKKNIVFLKENATMRQALERMEYHSYSAVPLINDEGKYAGTITEGDLLWKLKNTPGLSFENTEDIFLSEVKQHVQNLPVTIEAQIEDLISRAVVQNFVPVVDDQQIFIGIVRRREIIEYCSKILIQRKTDTVNTLERPKPSSFTELQD</sequence>
<dbReference type="Pfam" id="PF00571">
    <property type="entry name" value="CBS"/>
    <property type="match status" value="2"/>
</dbReference>
<dbReference type="STRING" id="1121420.SAMN02746098_02677"/>
<dbReference type="InterPro" id="IPR051257">
    <property type="entry name" value="Diverse_CBS-Domain"/>
</dbReference>
<dbReference type="EMBL" id="FQXJ01000008">
    <property type="protein sequence ID" value="SHI14533.1"/>
    <property type="molecule type" value="Genomic_DNA"/>
</dbReference>
<evidence type="ECO:0000259" key="3">
    <source>
        <dbReference type="PROSITE" id="PS51371"/>
    </source>
</evidence>
<gene>
    <name evidence="4" type="ORF">SAMN02746098_02677</name>
</gene>
<keyword evidence="1 2" id="KW-0129">CBS domain</keyword>
<evidence type="ECO:0000313" key="4">
    <source>
        <dbReference type="EMBL" id="SHI14533.1"/>
    </source>
</evidence>
<dbReference type="PANTHER" id="PTHR43080:SF26">
    <property type="entry name" value="REGULATORY PROTEIN"/>
    <property type="match status" value="1"/>
</dbReference>
<dbReference type="SUPFAM" id="SSF54631">
    <property type="entry name" value="CBS-domain pair"/>
    <property type="match status" value="1"/>
</dbReference>
<dbReference type="CDD" id="cd09834">
    <property type="entry name" value="CBS_pair_bac"/>
    <property type="match status" value="1"/>
</dbReference>
<evidence type="ECO:0000313" key="5">
    <source>
        <dbReference type="Proteomes" id="UP000183954"/>
    </source>
</evidence>
<dbReference type="PANTHER" id="PTHR43080">
    <property type="entry name" value="CBS DOMAIN-CONTAINING PROTEIN CBSX3, MITOCHONDRIAL"/>
    <property type="match status" value="1"/>
</dbReference>